<dbReference type="Pfam" id="PF12680">
    <property type="entry name" value="SnoaL_2"/>
    <property type="match status" value="1"/>
</dbReference>
<dbReference type="Proteomes" id="UP000294513">
    <property type="component" value="Unassembled WGS sequence"/>
</dbReference>
<reference evidence="2 3" key="1">
    <citation type="submission" date="2019-03" db="EMBL/GenBank/DDBJ databases">
        <title>Draft genome sequences of novel Actinobacteria.</title>
        <authorList>
            <person name="Sahin N."/>
            <person name="Ay H."/>
            <person name="Saygin H."/>
        </authorList>
    </citation>
    <scope>NUCLEOTIDE SEQUENCE [LARGE SCALE GENOMIC DNA]</scope>
    <source>
        <strain evidence="2 3">H3C3</strain>
    </source>
</reference>
<dbReference type="RefSeq" id="WP_131892309.1">
    <property type="nucleotide sequence ID" value="NZ_SMKU01000044.1"/>
</dbReference>
<evidence type="ECO:0000259" key="1">
    <source>
        <dbReference type="Pfam" id="PF12680"/>
    </source>
</evidence>
<keyword evidence="3" id="KW-1185">Reference proteome</keyword>
<dbReference type="Gene3D" id="3.10.450.50">
    <property type="match status" value="1"/>
</dbReference>
<evidence type="ECO:0000313" key="2">
    <source>
        <dbReference type="EMBL" id="TDD91475.1"/>
    </source>
</evidence>
<evidence type="ECO:0000313" key="3">
    <source>
        <dbReference type="Proteomes" id="UP000294513"/>
    </source>
</evidence>
<dbReference type="InterPro" id="IPR032710">
    <property type="entry name" value="NTF2-like_dom_sf"/>
</dbReference>
<dbReference type="EMBL" id="SMKU01000044">
    <property type="protein sequence ID" value="TDD91475.1"/>
    <property type="molecule type" value="Genomic_DNA"/>
</dbReference>
<organism evidence="2 3">
    <name type="scientific">Actinomadura rubrisoli</name>
    <dbReference type="NCBI Taxonomy" id="2530368"/>
    <lineage>
        <taxon>Bacteria</taxon>
        <taxon>Bacillati</taxon>
        <taxon>Actinomycetota</taxon>
        <taxon>Actinomycetes</taxon>
        <taxon>Streptosporangiales</taxon>
        <taxon>Thermomonosporaceae</taxon>
        <taxon>Actinomadura</taxon>
    </lineage>
</organism>
<gene>
    <name evidence="2" type="ORF">E1298_11830</name>
</gene>
<dbReference type="InterPro" id="IPR037401">
    <property type="entry name" value="SnoaL-like"/>
</dbReference>
<sequence>MPSPAEENVGIVRRFFELLHQKDMDAWGELWADDSRILIFYPPEGFDNIIEGKEDILSAFQGLFAGYDAFETELTGIYPAADSDAVCVEYKNRATLRDGTGYSNDNIAVFRFRDGLITKYHDYFDPRRFQAVADALG</sequence>
<comment type="caution">
    <text evidence="2">The sequence shown here is derived from an EMBL/GenBank/DDBJ whole genome shotgun (WGS) entry which is preliminary data.</text>
</comment>
<dbReference type="AlphaFoldDB" id="A0A4R5BYS9"/>
<feature type="domain" description="SnoaL-like" evidence="1">
    <location>
        <begin position="12"/>
        <end position="119"/>
    </location>
</feature>
<dbReference type="SUPFAM" id="SSF54427">
    <property type="entry name" value="NTF2-like"/>
    <property type="match status" value="1"/>
</dbReference>
<proteinExistence type="predicted"/>
<name>A0A4R5BYS9_9ACTN</name>
<accession>A0A4R5BYS9</accession>
<dbReference type="OrthoDB" id="3681559at2"/>
<protein>
    <submittedName>
        <fullName evidence="2">DUF4440 domain-containing protein</fullName>
    </submittedName>
</protein>